<gene>
    <name evidence="19" type="ORF">MMEN_LOCUS15875</name>
</gene>
<feature type="region of interest" description="Disordered" evidence="17">
    <location>
        <begin position="233"/>
        <end position="254"/>
    </location>
</feature>
<evidence type="ECO:0000256" key="10">
    <source>
        <dbReference type="ARBA" id="ARBA00023163"/>
    </source>
</evidence>
<evidence type="ECO:0000313" key="19">
    <source>
        <dbReference type="EMBL" id="CAG5977408.1"/>
    </source>
</evidence>
<dbReference type="InterPro" id="IPR027817">
    <property type="entry name" value="Costars_dom"/>
</dbReference>
<evidence type="ECO:0000256" key="4">
    <source>
        <dbReference type="ARBA" id="ARBA00022490"/>
    </source>
</evidence>
<keyword evidence="3" id="KW-0813">Transport</keyword>
<dbReference type="GO" id="GO:0003779">
    <property type="term" value="F:actin binding"/>
    <property type="evidence" value="ECO:0007669"/>
    <property type="project" value="UniProtKB-KW"/>
</dbReference>
<feature type="region of interest" description="Disordered" evidence="17">
    <location>
        <begin position="360"/>
        <end position="383"/>
    </location>
</feature>
<keyword evidence="4" id="KW-0963">Cytoplasm</keyword>
<dbReference type="AlphaFoldDB" id="A0A8S4BKZ3"/>
<keyword evidence="5" id="KW-0597">Phosphoprotein</keyword>
<comment type="subunit">
    <text evidence="14">Binds F-actin and ABLIM1, ABLIM2 and ABLIM3. Interaction with ABLIM2 and ABLIM3 enhances activity.</text>
</comment>
<evidence type="ECO:0000259" key="18">
    <source>
        <dbReference type="SMART" id="SM01283"/>
    </source>
</evidence>
<sequence length="461" mass="49191">MSSGGTAAVSPHEPQAFKRAVRKIKCAAMVAGLAKSWQGWASDHAGKQDAIPSGWMPASIEGEDGKGRSLGQTGGVKPGVVQTGGVKPEMVQPGGVKPEMVQTGVVQPGVAQPGGVQAGGIKPKMVQPGGVKPEMVQMGVVQPGGAQSGGVQPGGVKQGMVQTGVAQPEMVQLGGVQSGVARPGGVKPEMVQPGGVKPDLDSVNAIRTSAVVKTVRPKRDPSNALVSAIRGKMEAGPQEHRPFLGNESPTRRRQMRALQGAAGGGGGAGGALVQDRKLLLRENSSLDAEDSGPGEDGESKAEQNEGEAAAHGNKHKIKITSMSDIKSRWQQWSEQHVVGQKLNPFSEEFDHDYAMAQRLRKGDSGYGRPKDGSKTAERGDRAQRHIHREMEEMVWIIRDMGLQDREGRTAITFGRLFDRYVKISDKVVGILLRCRKHKMLDFEGEMLWKGQDDEVIITLRD</sequence>
<evidence type="ECO:0000256" key="9">
    <source>
        <dbReference type="ARBA" id="ARBA00023159"/>
    </source>
</evidence>
<dbReference type="GO" id="GO:0005856">
    <property type="term" value="C:cytoskeleton"/>
    <property type="evidence" value="ECO:0007669"/>
    <property type="project" value="UniProtKB-SubCell"/>
</dbReference>
<comment type="subcellular location">
    <subcellularLocation>
        <location evidence="2">Cytoplasm</location>
        <location evidence="2">Cytoskeleton</location>
    </subcellularLocation>
    <subcellularLocation>
        <location evidence="1">Cytoplasm</location>
        <location evidence="1">Myofibril</location>
        <location evidence="1">Sarcomere</location>
    </subcellularLocation>
</comment>
<feature type="region of interest" description="Disordered" evidence="17">
    <location>
        <begin position="63"/>
        <end position="92"/>
    </location>
</feature>
<dbReference type="PANTHER" id="PTHR22739:SF21">
    <property type="entry name" value="ACTIN-BINDING RHO-ACTIVATING PROTEIN"/>
    <property type="match status" value="1"/>
</dbReference>
<evidence type="ECO:0000256" key="5">
    <source>
        <dbReference type="ARBA" id="ARBA00022553"/>
    </source>
</evidence>
<dbReference type="Proteomes" id="UP000677803">
    <property type="component" value="Unassembled WGS sequence"/>
</dbReference>
<feature type="domain" description="Costars" evidence="18">
    <location>
        <begin position="384"/>
        <end position="460"/>
    </location>
</feature>
<dbReference type="SMART" id="SM01283">
    <property type="entry name" value="Costars"/>
    <property type="match status" value="1"/>
</dbReference>
<evidence type="ECO:0000256" key="16">
    <source>
        <dbReference type="ARBA" id="ARBA00076363"/>
    </source>
</evidence>
<dbReference type="InterPro" id="IPR038095">
    <property type="entry name" value="Costars_sf"/>
</dbReference>
<proteinExistence type="predicted"/>
<dbReference type="EMBL" id="CAJRST010033334">
    <property type="protein sequence ID" value="CAG5977408.1"/>
    <property type="molecule type" value="Genomic_DNA"/>
</dbReference>
<comment type="caution">
    <text evidence="19">The sequence shown here is derived from an EMBL/GenBank/DDBJ whole genome shotgun (WGS) entry which is preliminary data.</text>
</comment>
<keyword evidence="10" id="KW-0804">Transcription</keyword>
<feature type="region of interest" description="Disordered" evidence="17">
    <location>
        <begin position="285"/>
        <end position="317"/>
    </location>
</feature>
<evidence type="ECO:0000313" key="20">
    <source>
        <dbReference type="Proteomes" id="UP000677803"/>
    </source>
</evidence>
<dbReference type="GO" id="GO:0015031">
    <property type="term" value="P:protein transport"/>
    <property type="evidence" value="ECO:0007669"/>
    <property type="project" value="UniProtKB-KW"/>
</dbReference>
<accession>A0A8S4BKZ3</accession>
<dbReference type="GO" id="GO:0035025">
    <property type="term" value="P:positive regulation of Rho protein signal transduction"/>
    <property type="evidence" value="ECO:0007669"/>
    <property type="project" value="InterPro"/>
</dbReference>
<evidence type="ECO:0000256" key="13">
    <source>
        <dbReference type="ARBA" id="ARBA00059783"/>
    </source>
</evidence>
<evidence type="ECO:0000256" key="1">
    <source>
        <dbReference type="ARBA" id="ARBA00004204"/>
    </source>
</evidence>
<protein>
    <recommendedName>
        <fullName evidence="15">Actin-binding Rho-activating protein</fullName>
    </recommendedName>
    <alternativeName>
        <fullName evidence="16">Striated muscle activator of Rho-dependent signaling</fullName>
    </alternativeName>
</protein>
<dbReference type="FunFam" id="1.10.10.1540:FF:000001">
    <property type="entry name" value="Actin-binding Rho-activating protein a"/>
    <property type="match status" value="1"/>
</dbReference>
<keyword evidence="8" id="KW-0805">Transcription regulation</keyword>
<dbReference type="GO" id="GO:0030017">
    <property type="term" value="C:sarcomere"/>
    <property type="evidence" value="ECO:0007669"/>
    <property type="project" value="UniProtKB-SubCell"/>
</dbReference>
<keyword evidence="9" id="KW-0010">Activator</keyword>
<keyword evidence="7" id="KW-0811">Translocation</keyword>
<dbReference type="PANTHER" id="PTHR22739">
    <property type="entry name" value="STRIATED MUSCLE ACTIVATOR OF RHO-DEPENDENT SIGNALING-RELATED"/>
    <property type="match status" value="1"/>
</dbReference>
<keyword evidence="6" id="KW-0653">Protein transport</keyword>
<evidence type="ECO:0000256" key="15">
    <source>
        <dbReference type="ARBA" id="ARBA00073502"/>
    </source>
</evidence>
<dbReference type="Pfam" id="PF14705">
    <property type="entry name" value="Costars"/>
    <property type="match status" value="1"/>
</dbReference>
<comment type="function">
    <text evidence="13">Acts as an activator of serum response factor (SRF)-dependent transcription possibly by inducing nuclear translocation of MKL1 or MKL2 and through a mechanism requiring Rho-actin signaling.</text>
</comment>
<dbReference type="Gene3D" id="1.10.10.1540">
    <property type="entry name" value="Costar domain"/>
    <property type="match status" value="1"/>
</dbReference>
<evidence type="ECO:0000256" key="17">
    <source>
        <dbReference type="SAM" id="MobiDB-lite"/>
    </source>
</evidence>
<organism evidence="19 20">
    <name type="scientific">Menidia menidia</name>
    <name type="common">Atlantic silverside</name>
    <dbReference type="NCBI Taxonomy" id="238744"/>
    <lineage>
        <taxon>Eukaryota</taxon>
        <taxon>Metazoa</taxon>
        <taxon>Chordata</taxon>
        <taxon>Craniata</taxon>
        <taxon>Vertebrata</taxon>
        <taxon>Euteleostomi</taxon>
        <taxon>Actinopterygii</taxon>
        <taxon>Neopterygii</taxon>
        <taxon>Teleostei</taxon>
        <taxon>Neoteleostei</taxon>
        <taxon>Acanthomorphata</taxon>
        <taxon>Ovalentaria</taxon>
        <taxon>Atherinomorphae</taxon>
        <taxon>Atheriniformes</taxon>
        <taxon>Atherinopsidae</taxon>
        <taxon>Menidiinae</taxon>
        <taxon>Menidia</taxon>
    </lineage>
</organism>
<keyword evidence="11" id="KW-0009">Actin-binding</keyword>
<evidence type="ECO:0000256" key="3">
    <source>
        <dbReference type="ARBA" id="ARBA00022448"/>
    </source>
</evidence>
<evidence type="ECO:0000256" key="6">
    <source>
        <dbReference type="ARBA" id="ARBA00022927"/>
    </source>
</evidence>
<keyword evidence="20" id="KW-1185">Reference proteome</keyword>
<evidence type="ECO:0000256" key="11">
    <source>
        <dbReference type="ARBA" id="ARBA00023203"/>
    </source>
</evidence>
<keyword evidence="12" id="KW-0206">Cytoskeleton</keyword>
<feature type="compositionally biased region" description="Basic and acidic residues" evidence="17">
    <location>
        <begin position="233"/>
        <end position="242"/>
    </location>
</feature>
<reference evidence="19" key="1">
    <citation type="submission" date="2021-05" db="EMBL/GenBank/DDBJ databases">
        <authorList>
            <person name="Tigano A."/>
        </authorList>
    </citation>
    <scope>NUCLEOTIDE SEQUENCE</scope>
</reference>
<evidence type="ECO:0000256" key="12">
    <source>
        <dbReference type="ARBA" id="ARBA00023212"/>
    </source>
</evidence>
<dbReference type="OrthoDB" id="9871914at2759"/>
<evidence type="ECO:0000256" key="7">
    <source>
        <dbReference type="ARBA" id="ARBA00023010"/>
    </source>
</evidence>
<dbReference type="GO" id="GO:0045944">
    <property type="term" value="P:positive regulation of transcription by RNA polymerase II"/>
    <property type="evidence" value="ECO:0007669"/>
    <property type="project" value="TreeGrafter"/>
</dbReference>
<name>A0A8S4BKZ3_9TELE</name>
<feature type="compositionally biased region" description="Acidic residues" evidence="17">
    <location>
        <begin position="287"/>
        <end position="296"/>
    </location>
</feature>
<evidence type="ECO:0000256" key="2">
    <source>
        <dbReference type="ARBA" id="ARBA00004245"/>
    </source>
</evidence>
<evidence type="ECO:0000256" key="8">
    <source>
        <dbReference type="ARBA" id="ARBA00023015"/>
    </source>
</evidence>
<evidence type="ECO:0000256" key="14">
    <source>
        <dbReference type="ARBA" id="ARBA00063019"/>
    </source>
</evidence>
<dbReference type="InterPro" id="IPR026111">
    <property type="entry name" value="Abra"/>
</dbReference>